<comment type="caution">
    <text evidence="1">The sequence shown here is derived from an EMBL/GenBank/DDBJ whole genome shotgun (WGS) entry which is preliminary data.</text>
</comment>
<dbReference type="AlphaFoldDB" id="A0A4Z2HS30"/>
<keyword evidence="2" id="KW-1185">Reference proteome</keyword>
<organism evidence="1 2">
    <name type="scientific">Liparis tanakae</name>
    <name type="common">Tanaka's snailfish</name>
    <dbReference type="NCBI Taxonomy" id="230148"/>
    <lineage>
        <taxon>Eukaryota</taxon>
        <taxon>Metazoa</taxon>
        <taxon>Chordata</taxon>
        <taxon>Craniata</taxon>
        <taxon>Vertebrata</taxon>
        <taxon>Euteleostomi</taxon>
        <taxon>Actinopterygii</taxon>
        <taxon>Neopterygii</taxon>
        <taxon>Teleostei</taxon>
        <taxon>Neoteleostei</taxon>
        <taxon>Acanthomorphata</taxon>
        <taxon>Eupercaria</taxon>
        <taxon>Perciformes</taxon>
        <taxon>Cottioidei</taxon>
        <taxon>Cottales</taxon>
        <taxon>Liparidae</taxon>
        <taxon>Liparis</taxon>
    </lineage>
</organism>
<gene>
    <name evidence="1" type="ORF">EYF80_021361</name>
</gene>
<sequence>MHALKAPYNDNMLVLDESVMTEVKRYPEGVDGDVMVSGGEQGGVGDMGDVRTGGCKAVLTLVGKLRDGW</sequence>
<accession>A0A4Z2HS30</accession>
<protein>
    <submittedName>
        <fullName evidence="1">Uncharacterized protein</fullName>
    </submittedName>
</protein>
<evidence type="ECO:0000313" key="2">
    <source>
        <dbReference type="Proteomes" id="UP000314294"/>
    </source>
</evidence>
<name>A0A4Z2HS30_9TELE</name>
<dbReference type="EMBL" id="SRLO01000190">
    <property type="protein sequence ID" value="TNN68440.1"/>
    <property type="molecule type" value="Genomic_DNA"/>
</dbReference>
<evidence type="ECO:0000313" key="1">
    <source>
        <dbReference type="EMBL" id="TNN68440.1"/>
    </source>
</evidence>
<proteinExistence type="predicted"/>
<reference evidence="1 2" key="1">
    <citation type="submission" date="2019-03" db="EMBL/GenBank/DDBJ databases">
        <title>First draft genome of Liparis tanakae, snailfish: a comprehensive survey of snailfish specific genes.</title>
        <authorList>
            <person name="Kim W."/>
            <person name="Song I."/>
            <person name="Jeong J.-H."/>
            <person name="Kim D."/>
            <person name="Kim S."/>
            <person name="Ryu S."/>
            <person name="Song J.Y."/>
            <person name="Lee S.K."/>
        </authorList>
    </citation>
    <scope>NUCLEOTIDE SEQUENCE [LARGE SCALE GENOMIC DNA]</scope>
    <source>
        <tissue evidence="1">Muscle</tissue>
    </source>
</reference>
<dbReference type="Proteomes" id="UP000314294">
    <property type="component" value="Unassembled WGS sequence"/>
</dbReference>